<protein>
    <submittedName>
        <fullName evidence="3">Type VI secretion system contractile sheath large subunit</fullName>
    </submittedName>
</protein>
<proteinExistence type="predicted"/>
<gene>
    <name evidence="3" type="primary">tssC</name>
    <name evidence="3" type="ORF">M0M42_17945</name>
</gene>
<evidence type="ECO:0000259" key="2">
    <source>
        <dbReference type="Pfam" id="PF18945"/>
    </source>
</evidence>
<feature type="domain" description="TssC1 C-terminal" evidence="2">
    <location>
        <begin position="379"/>
        <end position="489"/>
    </location>
</feature>
<feature type="domain" description="TssC1 N-terminal" evidence="1">
    <location>
        <begin position="66"/>
        <end position="365"/>
    </location>
</feature>
<name>A0ABY4KN36_9PSED</name>
<evidence type="ECO:0000313" key="3">
    <source>
        <dbReference type="EMBL" id="UPQ82254.1"/>
    </source>
</evidence>
<dbReference type="InterPro" id="IPR044032">
    <property type="entry name" value="TssC1_C"/>
</dbReference>
<dbReference type="Proteomes" id="UP000831189">
    <property type="component" value="Chromosome"/>
</dbReference>
<accession>A0ABY4KN36</accession>
<dbReference type="Pfam" id="PF05943">
    <property type="entry name" value="VipB"/>
    <property type="match status" value="1"/>
</dbReference>
<dbReference type="InterPro" id="IPR044031">
    <property type="entry name" value="TssC1_N"/>
</dbReference>
<dbReference type="EMBL" id="CP096208">
    <property type="protein sequence ID" value="UPQ82254.1"/>
    <property type="molecule type" value="Genomic_DNA"/>
</dbReference>
<dbReference type="Pfam" id="PF18945">
    <property type="entry name" value="VipB_2"/>
    <property type="match status" value="1"/>
</dbReference>
<keyword evidence="4" id="KW-1185">Reference proteome</keyword>
<dbReference type="PANTHER" id="PTHR35565:SF1">
    <property type="entry name" value="TYPE VI SECRETION SYSTEM CONTRACTILE SHEATH LARGE SUBUNIT"/>
    <property type="match status" value="1"/>
</dbReference>
<evidence type="ECO:0000259" key="1">
    <source>
        <dbReference type="Pfam" id="PF05943"/>
    </source>
</evidence>
<dbReference type="InterPro" id="IPR010269">
    <property type="entry name" value="T6SS_TssC-like"/>
</dbReference>
<dbReference type="NCBIfam" id="TIGR03355">
    <property type="entry name" value="VI_chp_2"/>
    <property type="match status" value="1"/>
</dbReference>
<evidence type="ECO:0000313" key="4">
    <source>
        <dbReference type="Proteomes" id="UP000831189"/>
    </source>
</evidence>
<dbReference type="PANTHER" id="PTHR35565">
    <property type="entry name" value="CYTOPLASMIC PROTEIN-RELATED"/>
    <property type="match status" value="1"/>
</dbReference>
<sequence length="492" mass="55905">MSTNAAAVESGKNLAEVSILDRIIAETKLTPDDEAYDIAKRGVSAFIEELLKPQNEHEPVKKAMVDRMIAEIDAKLSRQMDEILHHQQFQALESSWRGLKLLVDRTNFRENIKLEVLNASKQDLLDDFEDSPEVVQSGLYKHIYTAEYGQFGGQPVGALIANYFFDPSAPDIKTMQYVASVASMSHAPFIAAAGPKFFGLESFTGLPDLKDLKDHFEGPQFAKWQSFREQEDARYVGLTVPRFLLRNPYDPEDNPVKSFVYKENVANNHEHYLWGNTAYTFASRLTDSFAKFRWCPNIIGPQSGGAVEDLPLHHFESMGEIETKIPTEVLVSDRREYELAEEGFIALTMRKGSDNAAFFSANSAQKPKFFGNSEEGKNAELNYKLGTQLPYLFIVNRLAHYLKVLQREQIGAWKERTDLELELNKWIRQYVADQENPSSEVRSRRPLRAAQVVVSDVDGEPGWYRVSLNVRPHFKYMGADFTLSLVGKLDKE</sequence>
<organism evidence="3 4">
    <name type="scientific">Pseudomonas knackmussii</name>
    <dbReference type="NCBI Taxonomy" id="65741"/>
    <lineage>
        <taxon>Bacteria</taxon>
        <taxon>Pseudomonadati</taxon>
        <taxon>Pseudomonadota</taxon>
        <taxon>Gammaproteobacteria</taxon>
        <taxon>Pseudomonadales</taxon>
        <taxon>Pseudomonadaceae</taxon>
        <taxon>Pseudomonas</taxon>
    </lineage>
</organism>
<reference evidence="3 4" key="1">
    <citation type="submission" date="2022-04" db="EMBL/GenBank/DDBJ databases">
        <title>Pseudomonas knackmussii B09-2.</title>
        <authorList>
            <person name="Deng Y."/>
        </authorList>
    </citation>
    <scope>NUCLEOTIDE SEQUENCE [LARGE SCALE GENOMIC DNA]</scope>
    <source>
        <strain evidence="3 4">B09-2</strain>
    </source>
</reference>